<protein>
    <submittedName>
        <fullName evidence="2">Putative secreted protein</fullName>
    </submittedName>
</protein>
<dbReference type="EMBL" id="GBBM01008045">
    <property type="protein sequence ID" value="JAC27373.1"/>
    <property type="molecule type" value="mRNA"/>
</dbReference>
<keyword evidence="1" id="KW-0732">Signal</keyword>
<feature type="chain" id="PRO_5001516700" evidence="1">
    <location>
        <begin position="23"/>
        <end position="73"/>
    </location>
</feature>
<organism evidence="2">
    <name type="scientific">Amblyomma triste</name>
    <name type="common">Neotropical tick</name>
    <dbReference type="NCBI Taxonomy" id="251400"/>
    <lineage>
        <taxon>Eukaryota</taxon>
        <taxon>Metazoa</taxon>
        <taxon>Ecdysozoa</taxon>
        <taxon>Arthropoda</taxon>
        <taxon>Chelicerata</taxon>
        <taxon>Arachnida</taxon>
        <taxon>Acari</taxon>
        <taxon>Parasitiformes</taxon>
        <taxon>Ixodida</taxon>
        <taxon>Ixodoidea</taxon>
        <taxon>Ixodidae</taxon>
        <taxon>Amblyomminae</taxon>
        <taxon>Amblyomma</taxon>
    </lineage>
</organism>
<proteinExistence type="evidence at transcript level"/>
<sequence length="73" mass="7849">MFSLSFLPMCAVIFFNTNMTSCDNGLLSAPIYVIVHGAIGSPDRSLSSVLVCVCARNTCSIVPLVLYPFTQDS</sequence>
<evidence type="ECO:0000256" key="1">
    <source>
        <dbReference type="SAM" id="SignalP"/>
    </source>
</evidence>
<dbReference type="AlphaFoldDB" id="A0A023G2Y5"/>
<feature type="signal peptide" evidence="1">
    <location>
        <begin position="1"/>
        <end position="22"/>
    </location>
</feature>
<name>A0A023G2Y5_AMBTT</name>
<accession>A0A023G2Y5</accession>
<reference evidence="2" key="1">
    <citation type="submission" date="2014-03" db="EMBL/GenBank/DDBJ databases">
        <title>The sialotranscriptome of Amblyomma triste, Amblyomma parvum and Amblyomma cajennense ticks, uncovered by 454-based RNA-seq.</title>
        <authorList>
            <person name="Garcia G.R."/>
            <person name="Gardinassi L.G."/>
            <person name="Ribeiro J.M."/>
            <person name="Anatriello E."/>
            <person name="Ferreira B.R."/>
            <person name="Moreira H.N."/>
            <person name="Mafra C."/>
            <person name="Olegario M.M."/>
            <person name="Szabo P.J."/>
            <person name="Miranda-Santos I.K."/>
            <person name="Maruyama S.R."/>
        </authorList>
    </citation>
    <scope>NUCLEOTIDE SEQUENCE</scope>
    <source>
        <strain evidence="2">Mato Grasso do Sul</strain>
        <tissue evidence="2">Salivary glands</tissue>
    </source>
</reference>
<evidence type="ECO:0000313" key="2">
    <source>
        <dbReference type="EMBL" id="JAC27373.1"/>
    </source>
</evidence>